<comment type="caution">
    <text evidence="2">The sequence shown here is derived from an EMBL/GenBank/DDBJ whole genome shotgun (WGS) entry which is preliminary data.</text>
</comment>
<name>A0ABX0TNY3_9SPHN</name>
<evidence type="ECO:0000313" key="3">
    <source>
        <dbReference type="Proteomes" id="UP000727456"/>
    </source>
</evidence>
<organism evidence="2 3">
    <name type="scientific">Sphingomonas vulcanisoli</name>
    <dbReference type="NCBI Taxonomy" id="1658060"/>
    <lineage>
        <taxon>Bacteria</taxon>
        <taxon>Pseudomonadati</taxon>
        <taxon>Pseudomonadota</taxon>
        <taxon>Alphaproteobacteria</taxon>
        <taxon>Sphingomonadales</taxon>
        <taxon>Sphingomonadaceae</taxon>
        <taxon>Sphingomonas</taxon>
    </lineage>
</organism>
<protein>
    <recommendedName>
        <fullName evidence="4">DUF2635 domain-containing protein</fullName>
    </recommendedName>
</protein>
<proteinExistence type="predicted"/>
<dbReference type="EMBL" id="JAAOZC010000002">
    <property type="protein sequence ID" value="NIJ07238.1"/>
    <property type="molecule type" value="Genomic_DNA"/>
</dbReference>
<gene>
    <name evidence="2" type="ORF">FHS31_000834</name>
</gene>
<accession>A0ABX0TNY3</accession>
<evidence type="ECO:0008006" key="4">
    <source>
        <dbReference type="Google" id="ProtNLM"/>
    </source>
</evidence>
<dbReference type="RefSeq" id="WP_167072119.1">
    <property type="nucleotide sequence ID" value="NZ_JAAOZC010000002.1"/>
</dbReference>
<sequence length="73" mass="7704">MRIVAVPGCLIRDPETRRIVGEEALTVDPTNLYWARLLADGDVAEASDIGAESDAEEAPVVSAKSAPAKEPKA</sequence>
<dbReference type="Pfam" id="PF10948">
    <property type="entry name" value="DUF2635"/>
    <property type="match status" value="1"/>
</dbReference>
<keyword evidence="3" id="KW-1185">Reference proteome</keyword>
<reference evidence="2 3" key="1">
    <citation type="submission" date="2020-03" db="EMBL/GenBank/DDBJ databases">
        <title>Genomic Encyclopedia of Type Strains, Phase III (KMG-III): the genomes of soil and plant-associated and newly described type strains.</title>
        <authorList>
            <person name="Whitman W."/>
        </authorList>
    </citation>
    <scope>NUCLEOTIDE SEQUENCE [LARGE SCALE GENOMIC DNA]</scope>
    <source>
        <strain evidence="2 3">CECT 8804</strain>
    </source>
</reference>
<dbReference type="InterPro" id="IPR024400">
    <property type="entry name" value="DUF2635"/>
</dbReference>
<evidence type="ECO:0000256" key="1">
    <source>
        <dbReference type="SAM" id="MobiDB-lite"/>
    </source>
</evidence>
<evidence type="ECO:0000313" key="2">
    <source>
        <dbReference type="EMBL" id="NIJ07238.1"/>
    </source>
</evidence>
<dbReference type="Proteomes" id="UP000727456">
    <property type="component" value="Unassembled WGS sequence"/>
</dbReference>
<feature type="region of interest" description="Disordered" evidence="1">
    <location>
        <begin position="48"/>
        <end position="73"/>
    </location>
</feature>